<keyword evidence="3" id="KW-1185">Reference proteome</keyword>
<name>A0ABQ5BA14_9ASTR</name>
<feature type="compositionally biased region" description="Basic and acidic residues" evidence="1">
    <location>
        <begin position="293"/>
        <end position="303"/>
    </location>
</feature>
<evidence type="ECO:0000313" key="3">
    <source>
        <dbReference type="Proteomes" id="UP001151760"/>
    </source>
</evidence>
<protein>
    <recommendedName>
        <fullName evidence="4">FRIGIDA-like protein</fullName>
    </recommendedName>
</protein>
<reference evidence="2" key="2">
    <citation type="submission" date="2022-01" db="EMBL/GenBank/DDBJ databases">
        <authorList>
            <person name="Yamashiro T."/>
            <person name="Shiraishi A."/>
            <person name="Satake H."/>
            <person name="Nakayama K."/>
        </authorList>
    </citation>
    <scope>NUCLEOTIDE SEQUENCE</scope>
</reference>
<organism evidence="2 3">
    <name type="scientific">Tanacetum coccineum</name>
    <dbReference type="NCBI Taxonomy" id="301880"/>
    <lineage>
        <taxon>Eukaryota</taxon>
        <taxon>Viridiplantae</taxon>
        <taxon>Streptophyta</taxon>
        <taxon>Embryophyta</taxon>
        <taxon>Tracheophyta</taxon>
        <taxon>Spermatophyta</taxon>
        <taxon>Magnoliopsida</taxon>
        <taxon>eudicotyledons</taxon>
        <taxon>Gunneridae</taxon>
        <taxon>Pentapetalae</taxon>
        <taxon>asterids</taxon>
        <taxon>campanulids</taxon>
        <taxon>Asterales</taxon>
        <taxon>Asteraceae</taxon>
        <taxon>Asteroideae</taxon>
        <taxon>Anthemideae</taxon>
        <taxon>Anthemidinae</taxon>
        <taxon>Tanacetum</taxon>
    </lineage>
</organism>
<dbReference type="EMBL" id="BQNB010013012">
    <property type="protein sequence ID" value="GJT10762.1"/>
    <property type="molecule type" value="Genomic_DNA"/>
</dbReference>
<reference evidence="2" key="1">
    <citation type="journal article" date="2022" name="Int. J. Mol. Sci.">
        <title>Draft Genome of Tanacetum Coccineum: Genomic Comparison of Closely Related Tanacetum-Family Plants.</title>
        <authorList>
            <person name="Yamashiro T."/>
            <person name="Shiraishi A."/>
            <person name="Nakayama K."/>
            <person name="Satake H."/>
        </authorList>
    </citation>
    <scope>NUCLEOTIDE SEQUENCE</scope>
</reference>
<proteinExistence type="predicted"/>
<accession>A0ABQ5BA14</accession>
<evidence type="ECO:0000313" key="2">
    <source>
        <dbReference type="EMBL" id="GJT10762.1"/>
    </source>
</evidence>
<gene>
    <name evidence="2" type="ORF">Tco_0857804</name>
</gene>
<evidence type="ECO:0008006" key="4">
    <source>
        <dbReference type="Google" id="ProtNLM"/>
    </source>
</evidence>
<feature type="region of interest" description="Disordered" evidence="1">
    <location>
        <begin position="274"/>
        <end position="303"/>
    </location>
</feature>
<sequence length="303" mass="33522">MSGFQLSCDELSSKVVFLESERDRLADQNSLLESAFELFKGPMEAMQDEQATVLGNRVAELDAKLLEMATHLDEEFYPRFLTAISGRRWSLTYGIKLVLLKCLQSLEYCHALGQAIGCTVNKGLQDGLRAWVDHGKVGRDLSLKSKKDASIVDLMDSLRLEGRLAEIPRAKDLHPSPAQLMLPIHKPEDDVVLGETCLSFSLQVIHSRVQRVRGEIKEKRLSLTDVMVPLAEPLSSKSLTGEASTSAAPTMSKPITTLSMTFASSNVVPPLSISNDQVLDTKPYDEDPPFVTFEKEELSTSLE</sequence>
<evidence type="ECO:0000256" key="1">
    <source>
        <dbReference type="SAM" id="MobiDB-lite"/>
    </source>
</evidence>
<comment type="caution">
    <text evidence="2">The sequence shown here is derived from an EMBL/GenBank/DDBJ whole genome shotgun (WGS) entry which is preliminary data.</text>
</comment>
<dbReference type="Proteomes" id="UP001151760">
    <property type="component" value="Unassembled WGS sequence"/>
</dbReference>